<dbReference type="InterPro" id="IPR036249">
    <property type="entry name" value="Thioredoxin-like_sf"/>
</dbReference>
<dbReference type="Pfam" id="PF00644">
    <property type="entry name" value="PARP"/>
    <property type="match status" value="1"/>
</dbReference>
<dbReference type="SMART" id="SM00594">
    <property type="entry name" value="UAS"/>
    <property type="match status" value="1"/>
</dbReference>
<comment type="caution">
    <text evidence="3">The sequence shown here is derived from an EMBL/GenBank/DDBJ whole genome shotgun (WGS) entry which is preliminary data.</text>
</comment>
<reference evidence="3" key="1">
    <citation type="submission" date="2021-02" db="EMBL/GenBank/DDBJ databases">
        <authorList>
            <person name="Nowell W R."/>
        </authorList>
    </citation>
    <scope>NUCLEOTIDE SEQUENCE</scope>
</reference>
<dbReference type="InterPro" id="IPR006577">
    <property type="entry name" value="UAS"/>
</dbReference>
<evidence type="ECO:0000313" key="3">
    <source>
        <dbReference type="EMBL" id="CAF3509638.1"/>
    </source>
</evidence>
<gene>
    <name evidence="3" type="ORF">OXD698_LOCUS1799</name>
</gene>
<dbReference type="SUPFAM" id="SSF52833">
    <property type="entry name" value="Thioredoxin-like"/>
    <property type="match status" value="1"/>
</dbReference>
<dbReference type="Proteomes" id="UP000663844">
    <property type="component" value="Unassembled WGS sequence"/>
</dbReference>
<organism evidence="3 4">
    <name type="scientific">Adineta steineri</name>
    <dbReference type="NCBI Taxonomy" id="433720"/>
    <lineage>
        <taxon>Eukaryota</taxon>
        <taxon>Metazoa</taxon>
        <taxon>Spiralia</taxon>
        <taxon>Gnathifera</taxon>
        <taxon>Rotifera</taxon>
        <taxon>Eurotatoria</taxon>
        <taxon>Bdelloidea</taxon>
        <taxon>Adinetida</taxon>
        <taxon>Adinetidae</taxon>
        <taxon>Adineta</taxon>
    </lineage>
</organism>
<sequence>MEYEQSTTSSTTSELSEDIDFSSFDDLDVCKNLIIFMPRSLIYNGSQKHSDNDDIPSTVEDLPAMRFSSKFAERYPTCGPDLFFGSLDDALMKALFDPTNPRPLILLLHDDRSIAANIFCRNVLCSRMILDYLADNFVVWVWDRTYETDHEQFEDMLKHHMGNRITDSIMPITINTYPLLVCIMFQNGQLQIISKIRGTMSCDEVYEELLSAHDQFDRRIETFNILEDSPLLCKEFLTILLEDSAEYDEIANKLAIVHRRILRIYNIDVPDWSIDYAYQKTIIDARIGHKQTEHLLFHGCTPSAAASIIQYRFDHELIGQHGTSFGHGFYFASRSSTSQRYARADPPSNEHAILVCRVIVGKSCTGDSSMRKCPDGYDSTNDGSDSTYVVYSNEQILPKYLVIYE</sequence>
<name>A0A818HJS9_9BILA</name>
<dbReference type="GO" id="GO:1990404">
    <property type="term" value="F:NAD+-protein mono-ADP-ribosyltransferase activity"/>
    <property type="evidence" value="ECO:0007669"/>
    <property type="project" value="TreeGrafter"/>
</dbReference>
<accession>A0A818HJS9</accession>
<evidence type="ECO:0000256" key="1">
    <source>
        <dbReference type="RuleBase" id="RU362114"/>
    </source>
</evidence>
<keyword evidence="1" id="KW-0328">Glycosyltransferase</keyword>
<protein>
    <recommendedName>
        <fullName evidence="1">Poly [ADP-ribose] polymerase</fullName>
        <shortName evidence="1">PARP</shortName>
        <ecNumber evidence="1">2.4.2.-</ecNumber>
    </recommendedName>
</protein>
<evidence type="ECO:0000313" key="4">
    <source>
        <dbReference type="Proteomes" id="UP000663844"/>
    </source>
</evidence>
<dbReference type="InterPro" id="IPR051712">
    <property type="entry name" value="ARTD-AVP"/>
</dbReference>
<dbReference type="PANTHER" id="PTHR45740">
    <property type="entry name" value="POLY [ADP-RIBOSE] POLYMERASE"/>
    <property type="match status" value="1"/>
</dbReference>
<dbReference type="PROSITE" id="PS51059">
    <property type="entry name" value="PARP_CATALYTIC"/>
    <property type="match status" value="1"/>
</dbReference>
<dbReference type="GO" id="GO:0005634">
    <property type="term" value="C:nucleus"/>
    <property type="evidence" value="ECO:0007669"/>
    <property type="project" value="TreeGrafter"/>
</dbReference>
<feature type="domain" description="PARP catalytic" evidence="2">
    <location>
        <begin position="224"/>
        <end position="405"/>
    </location>
</feature>
<dbReference type="PANTHER" id="PTHR45740:SF2">
    <property type="entry name" value="POLY [ADP-RIBOSE] POLYMERASE"/>
    <property type="match status" value="1"/>
</dbReference>
<dbReference type="Gene3D" id="3.40.30.10">
    <property type="entry name" value="Glutaredoxin"/>
    <property type="match status" value="1"/>
</dbReference>
<dbReference type="Gene3D" id="3.90.228.10">
    <property type="match status" value="1"/>
</dbReference>
<dbReference type="SUPFAM" id="SSF56399">
    <property type="entry name" value="ADP-ribosylation"/>
    <property type="match status" value="1"/>
</dbReference>
<dbReference type="Pfam" id="PF21021">
    <property type="entry name" value="FAF1"/>
    <property type="match status" value="1"/>
</dbReference>
<keyword evidence="1" id="KW-0808">Transferase</keyword>
<dbReference type="AlphaFoldDB" id="A0A818HJS9"/>
<proteinExistence type="predicted"/>
<evidence type="ECO:0000259" key="2">
    <source>
        <dbReference type="PROSITE" id="PS51059"/>
    </source>
</evidence>
<dbReference type="EMBL" id="CAJOAZ010000054">
    <property type="protein sequence ID" value="CAF3509638.1"/>
    <property type="molecule type" value="Genomic_DNA"/>
</dbReference>
<dbReference type="InterPro" id="IPR012317">
    <property type="entry name" value="Poly(ADP-ribose)pol_cat_dom"/>
</dbReference>
<dbReference type="EC" id="2.4.2.-" evidence="1"/>
<dbReference type="GO" id="GO:0003950">
    <property type="term" value="F:NAD+ poly-ADP-ribosyltransferase activity"/>
    <property type="evidence" value="ECO:0007669"/>
    <property type="project" value="UniProtKB-UniRule"/>
</dbReference>
<keyword evidence="1" id="KW-0520">NAD</keyword>
<dbReference type="InterPro" id="IPR049483">
    <property type="entry name" value="FAF1_2-like_UAS"/>
</dbReference>